<reference evidence="10" key="1">
    <citation type="submission" date="2025-08" db="UniProtKB">
        <authorList>
            <consortium name="RefSeq"/>
        </authorList>
    </citation>
    <scope>IDENTIFICATION</scope>
    <source>
        <strain evidence="10">Mau12</strain>
        <tissue evidence="10">Whole Body</tissue>
    </source>
</reference>
<feature type="transmembrane region" description="Helical" evidence="8">
    <location>
        <begin position="254"/>
        <end position="272"/>
    </location>
</feature>
<evidence type="ECO:0000256" key="4">
    <source>
        <dbReference type="ARBA" id="ARBA00022989"/>
    </source>
</evidence>
<comment type="caution">
    <text evidence="8">Lacks conserved residue(s) required for the propagation of feature annotation.</text>
</comment>
<dbReference type="GeneID" id="117150529"/>
<comment type="similarity">
    <text evidence="8">Belongs to the insect chemoreceptor superfamily. Gustatory receptor (GR) family.</text>
</comment>
<comment type="function">
    <text evidence="8">Gustatory receptor which mediates acceptance or avoidance behavior, depending on its substrates.</text>
</comment>
<comment type="subcellular location">
    <subcellularLocation>
        <location evidence="1 8">Cell membrane</location>
        <topology evidence="1 8">Multi-pass membrane protein</topology>
    </subcellularLocation>
</comment>
<keyword evidence="2 8" id="KW-1003">Cell membrane</keyword>
<dbReference type="Proteomes" id="UP000515162">
    <property type="component" value="Chromosome 2L"/>
</dbReference>
<dbReference type="GO" id="GO:0030424">
    <property type="term" value="C:axon"/>
    <property type="evidence" value="ECO:0007669"/>
    <property type="project" value="TreeGrafter"/>
</dbReference>
<feature type="transmembrane region" description="Helical" evidence="8">
    <location>
        <begin position="36"/>
        <end position="58"/>
    </location>
</feature>
<keyword evidence="4 8" id="KW-1133">Transmembrane helix</keyword>
<dbReference type="RefSeq" id="XP_033173344.1">
    <property type="nucleotide sequence ID" value="XM_033317453.1"/>
</dbReference>
<dbReference type="GO" id="GO:0030425">
    <property type="term" value="C:dendrite"/>
    <property type="evidence" value="ECO:0007669"/>
    <property type="project" value="TreeGrafter"/>
</dbReference>
<evidence type="ECO:0000256" key="1">
    <source>
        <dbReference type="ARBA" id="ARBA00004651"/>
    </source>
</evidence>
<feature type="transmembrane region" description="Helical" evidence="8">
    <location>
        <begin position="123"/>
        <end position="142"/>
    </location>
</feature>
<gene>
    <name evidence="10" type="primary">LOC117150529</name>
</gene>
<feature type="transmembrane region" description="Helical" evidence="8">
    <location>
        <begin position="162"/>
        <end position="186"/>
    </location>
</feature>
<feature type="transmembrane region" description="Helical" evidence="8">
    <location>
        <begin position="369"/>
        <end position="386"/>
    </location>
</feature>
<evidence type="ECO:0000256" key="7">
    <source>
        <dbReference type="ARBA" id="ARBA00023224"/>
    </source>
</evidence>
<dbReference type="CTD" id="117487"/>
<dbReference type="GO" id="GO:0005886">
    <property type="term" value="C:plasma membrane"/>
    <property type="evidence" value="ECO:0007669"/>
    <property type="project" value="UniProtKB-SubCell"/>
</dbReference>
<evidence type="ECO:0000256" key="2">
    <source>
        <dbReference type="ARBA" id="ARBA00022475"/>
    </source>
</evidence>
<evidence type="ECO:0000313" key="10">
    <source>
        <dbReference type="RefSeq" id="XP_033173344.1"/>
    </source>
</evidence>
<dbReference type="GO" id="GO:0043025">
    <property type="term" value="C:neuronal cell body"/>
    <property type="evidence" value="ECO:0007669"/>
    <property type="project" value="TreeGrafter"/>
</dbReference>
<dbReference type="PANTHER" id="PTHR21143:SF131">
    <property type="entry name" value="GUSTATORY AND ODORANT RECEPTOR 63A-RELATED"/>
    <property type="match status" value="1"/>
</dbReference>
<keyword evidence="5 8" id="KW-0472">Membrane</keyword>
<sequence>MVDWVVMLLKAVHIYCYLIGLSNFEYDCRTGRVFTSWRCTIYAFMANILILITIIYHFTAYSNNNLLFQSANKLHEYVIIVMSGLKIVTGLITVLNRWLQRGQMMQLVKDVIRLYMINPQSKSMIRLGVMLKAFISFAMDLFQVKLSVDALERHGTADMMDLFVKLCVSFIMNLAISQHFLVMLLIRAQYRIINAKLRKVIEESRNLSFLQHRNGGFMTRCCYLSDQLEDIGEVQSKLQSMVGQLGEVFGMQGLMAYSGYYLSIVGTSYMSYSIYKYGPQNLKLSPKSSIIACIWITLFYLDALVNCNNMLCVLDHHKDFLGLLEERTVFASSLDIRLEESFESLQLQLARNPLKINVMGMFPITRGSTAAMCASIIVNSIFLIQFDMEFF</sequence>
<organism evidence="9 10">
    <name type="scientific">Drosophila mauritiana</name>
    <name type="common">Fruit fly</name>
    <dbReference type="NCBI Taxonomy" id="7226"/>
    <lineage>
        <taxon>Eukaryota</taxon>
        <taxon>Metazoa</taxon>
        <taxon>Ecdysozoa</taxon>
        <taxon>Arthropoda</taxon>
        <taxon>Hexapoda</taxon>
        <taxon>Insecta</taxon>
        <taxon>Pterygota</taxon>
        <taxon>Neoptera</taxon>
        <taxon>Endopterygota</taxon>
        <taxon>Diptera</taxon>
        <taxon>Brachycera</taxon>
        <taxon>Muscomorpha</taxon>
        <taxon>Ephydroidea</taxon>
        <taxon>Drosophilidae</taxon>
        <taxon>Drosophila</taxon>
        <taxon>Sophophora</taxon>
    </lineage>
</organism>
<dbReference type="GO" id="GO:0033041">
    <property type="term" value="F:sweet taste receptor activity"/>
    <property type="evidence" value="ECO:0007669"/>
    <property type="project" value="TreeGrafter"/>
</dbReference>
<proteinExistence type="inferred from homology"/>
<evidence type="ECO:0000256" key="3">
    <source>
        <dbReference type="ARBA" id="ARBA00022692"/>
    </source>
</evidence>
<feature type="transmembrane region" description="Helical" evidence="8">
    <location>
        <begin position="284"/>
        <end position="301"/>
    </location>
</feature>
<keyword evidence="9" id="KW-1185">Reference proteome</keyword>
<evidence type="ECO:0000256" key="5">
    <source>
        <dbReference type="ARBA" id="ARBA00023136"/>
    </source>
</evidence>
<keyword evidence="3 8" id="KW-0812">Transmembrane</keyword>
<evidence type="ECO:0000256" key="8">
    <source>
        <dbReference type="RuleBase" id="RU363108"/>
    </source>
</evidence>
<protein>
    <recommendedName>
        <fullName evidence="8">Gustatory receptor</fullName>
    </recommendedName>
</protein>
<dbReference type="GO" id="GO:0007165">
    <property type="term" value="P:signal transduction"/>
    <property type="evidence" value="ECO:0007669"/>
    <property type="project" value="UniProtKB-KW"/>
</dbReference>
<dbReference type="PANTHER" id="PTHR21143">
    <property type="entry name" value="INVERTEBRATE GUSTATORY RECEPTOR"/>
    <property type="match status" value="1"/>
</dbReference>
<feature type="transmembrane region" description="Helical" evidence="8">
    <location>
        <begin position="78"/>
        <end position="99"/>
    </location>
</feature>
<accession>A0A6P8LD58</accession>
<feature type="transmembrane region" description="Helical" evidence="8">
    <location>
        <begin position="6"/>
        <end position="24"/>
    </location>
</feature>
<evidence type="ECO:0000313" key="9">
    <source>
        <dbReference type="Proteomes" id="UP000515162"/>
    </source>
</evidence>
<keyword evidence="7 8" id="KW-0807">Transducer</keyword>
<name>A0A6P8LD58_DROMA</name>
<evidence type="ECO:0000256" key="6">
    <source>
        <dbReference type="ARBA" id="ARBA00023170"/>
    </source>
</evidence>
<dbReference type="InterPro" id="IPR013604">
    <property type="entry name" value="7TM_chemorcpt"/>
</dbReference>
<dbReference type="Pfam" id="PF08395">
    <property type="entry name" value="7tm_7"/>
    <property type="match status" value="1"/>
</dbReference>
<dbReference type="AlphaFoldDB" id="A0A6P8LD58"/>
<keyword evidence="6 8" id="KW-0675">Receptor</keyword>